<dbReference type="HOGENOM" id="CLU_050091_0_0_1"/>
<dbReference type="OrthoDB" id="2596908at2759"/>
<dbReference type="AlphaFoldDB" id="S3CFN0"/>
<name>S3CFN0_OPHP1</name>
<proteinExistence type="predicted"/>
<dbReference type="VEuPathDB" id="FungiDB:F503_06061"/>
<keyword evidence="2" id="KW-0732">Signal</keyword>
<evidence type="ECO:0000313" key="3">
    <source>
        <dbReference type="EMBL" id="EPE10966.1"/>
    </source>
</evidence>
<dbReference type="OMA" id="SGIAVCY"/>
<feature type="transmembrane region" description="Helical" evidence="1">
    <location>
        <begin position="312"/>
        <end position="337"/>
    </location>
</feature>
<accession>S3CFN0</accession>
<gene>
    <name evidence="3" type="ORF">F503_06061</name>
</gene>
<dbReference type="Proteomes" id="UP000016923">
    <property type="component" value="Unassembled WGS sequence"/>
</dbReference>
<sequence>MFWTVIATSLLAVQAQAGSSVERSMAEAAILAARGTDNIDSAMQHLDRRMPVDNVNDNMPRYASESESSEIEYANRVVMPRAAANASGTTDIGNGVILNADGTINMTAWDNTATVACNIALAKLPESSNPSGTCTCYNLPALNNVTGAFEADLRLYQISTPRGTFSGISPENIQVGLSYSGASVSPVSVATASKLVIGRDTSTSSNTTTPGLKILQQYLFVGQINKDLMTTSMDMAQLEALVMPLVTLTATNTDGTTVATNVSSNEAAFVAGVFSDAVVMSDTTRAQAAVADVVTALSNRTVAFVVPGVQLILFPIGLIITSVWLAIGVVAIGMGFVQRVSFRESYRTRAMQSVKGGAGRI</sequence>
<keyword evidence="1" id="KW-1133">Transmembrane helix</keyword>
<reference evidence="3 4" key="1">
    <citation type="journal article" date="2013" name="BMC Genomics">
        <title>The genome and transcriptome of the pine saprophyte Ophiostoma piceae, and a comparison with the bark beetle-associated pine pathogen Grosmannia clavigera.</title>
        <authorList>
            <person name="Haridas S."/>
            <person name="Wang Y."/>
            <person name="Lim L."/>
            <person name="Massoumi Alamouti S."/>
            <person name="Jackman S."/>
            <person name="Docking R."/>
            <person name="Robertson G."/>
            <person name="Birol I."/>
            <person name="Bohlmann J."/>
            <person name="Breuil C."/>
        </authorList>
    </citation>
    <scope>NUCLEOTIDE SEQUENCE [LARGE SCALE GENOMIC DNA]</scope>
    <source>
        <strain evidence="3 4">UAMH 11346</strain>
    </source>
</reference>
<evidence type="ECO:0000256" key="1">
    <source>
        <dbReference type="SAM" id="Phobius"/>
    </source>
</evidence>
<evidence type="ECO:0000313" key="4">
    <source>
        <dbReference type="Proteomes" id="UP000016923"/>
    </source>
</evidence>
<protein>
    <submittedName>
        <fullName evidence="3">Uncharacterized protein</fullName>
    </submittedName>
</protein>
<keyword evidence="1" id="KW-0812">Transmembrane</keyword>
<organism evidence="3 4">
    <name type="scientific">Ophiostoma piceae (strain UAMH 11346)</name>
    <name type="common">Sap stain fungus</name>
    <dbReference type="NCBI Taxonomy" id="1262450"/>
    <lineage>
        <taxon>Eukaryota</taxon>
        <taxon>Fungi</taxon>
        <taxon>Dikarya</taxon>
        <taxon>Ascomycota</taxon>
        <taxon>Pezizomycotina</taxon>
        <taxon>Sordariomycetes</taxon>
        <taxon>Sordariomycetidae</taxon>
        <taxon>Ophiostomatales</taxon>
        <taxon>Ophiostomataceae</taxon>
        <taxon>Ophiostoma</taxon>
    </lineage>
</organism>
<dbReference type="STRING" id="1262450.S3CFN0"/>
<keyword evidence="1" id="KW-0472">Membrane</keyword>
<feature type="signal peptide" evidence="2">
    <location>
        <begin position="1"/>
        <end position="17"/>
    </location>
</feature>
<feature type="chain" id="PRO_5004507323" evidence="2">
    <location>
        <begin position="18"/>
        <end position="361"/>
    </location>
</feature>
<evidence type="ECO:0000256" key="2">
    <source>
        <dbReference type="SAM" id="SignalP"/>
    </source>
</evidence>
<keyword evidence="4" id="KW-1185">Reference proteome</keyword>
<dbReference type="EMBL" id="KE148146">
    <property type="protein sequence ID" value="EPE10966.1"/>
    <property type="molecule type" value="Genomic_DNA"/>
</dbReference>
<dbReference type="eggNOG" id="ENOG502S2FQ">
    <property type="taxonomic scope" value="Eukaryota"/>
</dbReference>